<sequence length="389" mass="43271">AKAAKEKAEALSAELKETKSALEYKGKKIDEQAKQIDNLDKSFKSQQETIENLRKMIRESPATFSKKMREALEEKKSMIEESFKKTDRFTVELKIATTDLTPQTGSQYTGTAMDPNIQSVPMLGNAFILAFGTKDLTSSRLAWVESTVSKNVGYVKELAANSNKTTITFNEKYRKPAKIATYMEISSEFENWFETLYNFCIDEGQRLIMKDADAKIWSGAGNDTSKQDEVYGLKTEATAFSKVATYDSPTVADVIFDAIAQVKKAGYAANVAIVSYGTMAKLQGLKDSTGNYMFDKVNGKLQQVRVLESDQLTDDEMLVADSSCADIYFGTLYELEFTRQASTDSWRVDYRRYVQVKVTAPKKKGLIYVADIDTAITSITAAAASSVSE</sequence>
<feature type="coiled-coil region" evidence="2">
    <location>
        <begin position="1"/>
        <end position="56"/>
    </location>
</feature>
<feature type="domain" description="Phage capsid-like C-terminal" evidence="3">
    <location>
        <begin position="142"/>
        <end position="332"/>
    </location>
</feature>
<evidence type="ECO:0000259" key="3">
    <source>
        <dbReference type="Pfam" id="PF05065"/>
    </source>
</evidence>
<dbReference type="InterPro" id="IPR054612">
    <property type="entry name" value="Phage_capsid-like_C"/>
</dbReference>
<name>A0A9D9NBK7_9BACT</name>
<gene>
    <name evidence="4" type="ORF">IAB99_07135</name>
</gene>
<comment type="caution">
    <text evidence="4">The sequence shown here is derived from an EMBL/GenBank/DDBJ whole genome shotgun (WGS) entry which is preliminary data.</text>
</comment>
<feature type="non-terminal residue" evidence="4">
    <location>
        <position position="1"/>
    </location>
</feature>
<dbReference type="EMBL" id="JADIMH010000041">
    <property type="protein sequence ID" value="MBO8467521.1"/>
    <property type="molecule type" value="Genomic_DNA"/>
</dbReference>
<reference evidence="4" key="1">
    <citation type="submission" date="2020-10" db="EMBL/GenBank/DDBJ databases">
        <authorList>
            <person name="Gilroy R."/>
        </authorList>
    </citation>
    <scope>NUCLEOTIDE SEQUENCE</scope>
    <source>
        <strain evidence="4">B1-15692</strain>
    </source>
</reference>
<evidence type="ECO:0000256" key="2">
    <source>
        <dbReference type="SAM" id="Coils"/>
    </source>
</evidence>
<reference evidence="4" key="2">
    <citation type="journal article" date="2021" name="PeerJ">
        <title>Extensive microbial diversity within the chicken gut microbiome revealed by metagenomics and culture.</title>
        <authorList>
            <person name="Gilroy R."/>
            <person name="Ravi A."/>
            <person name="Getino M."/>
            <person name="Pursley I."/>
            <person name="Horton D.L."/>
            <person name="Alikhan N.F."/>
            <person name="Baker D."/>
            <person name="Gharbi K."/>
            <person name="Hall N."/>
            <person name="Watson M."/>
            <person name="Adriaenssens E.M."/>
            <person name="Foster-Nyarko E."/>
            <person name="Jarju S."/>
            <person name="Secka A."/>
            <person name="Antonio M."/>
            <person name="Oren A."/>
            <person name="Chaudhuri R.R."/>
            <person name="La Ragione R."/>
            <person name="Hildebrand F."/>
            <person name="Pallen M.J."/>
        </authorList>
    </citation>
    <scope>NUCLEOTIDE SEQUENCE</scope>
    <source>
        <strain evidence="4">B1-15692</strain>
    </source>
</reference>
<dbReference type="Gene3D" id="3.30.2400.10">
    <property type="entry name" value="Major capsid protein gp5"/>
    <property type="match status" value="1"/>
</dbReference>
<dbReference type="AlphaFoldDB" id="A0A9D9NBK7"/>
<dbReference type="Proteomes" id="UP000823660">
    <property type="component" value="Unassembled WGS sequence"/>
</dbReference>
<evidence type="ECO:0000313" key="5">
    <source>
        <dbReference type="Proteomes" id="UP000823660"/>
    </source>
</evidence>
<protein>
    <submittedName>
        <fullName evidence="4">Phage major capsid protein</fullName>
    </submittedName>
</protein>
<accession>A0A9D9NBK7</accession>
<dbReference type="SUPFAM" id="SSF56563">
    <property type="entry name" value="Major capsid protein gp5"/>
    <property type="match status" value="1"/>
</dbReference>
<keyword evidence="2" id="KW-0175">Coiled coil</keyword>
<proteinExistence type="predicted"/>
<dbReference type="Gene3D" id="3.30.2320.10">
    <property type="entry name" value="hypothetical protein PF0899 domain"/>
    <property type="match status" value="1"/>
</dbReference>
<dbReference type="Pfam" id="PF05065">
    <property type="entry name" value="Phage_capsid"/>
    <property type="match status" value="1"/>
</dbReference>
<evidence type="ECO:0000256" key="1">
    <source>
        <dbReference type="ARBA" id="ARBA00004328"/>
    </source>
</evidence>
<dbReference type="InterPro" id="IPR024455">
    <property type="entry name" value="Phage_capsid"/>
</dbReference>
<dbReference type="NCBIfam" id="TIGR01554">
    <property type="entry name" value="major_cap_HK97"/>
    <property type="match status" value="1"/>
</dbReference>
<comment type="subcellular location">
    <subcellularLocation>
        <location evidence="1">Virion</location>
    </subcellularLocation>
</comment>
<organism evidence="4 5">
    <name type="scientific">Candidatus Cryptobacteroides faecipullorum</name>
    <dbReference type="NCBI Taxonomy" id="2840764"/>
    <lineage>
        <taxon>Bacteria</taxon>
        <taxon>Pseudomonadati</taxon>
        <taxon>Bacteroidota</taxon>
        <taxon>Bacteroidia</taxon>
        <taxon>Bacteroidales</taxon>
        <taxon>Candidatus Cryptobacteroides</taxon>
    </lineage>
</organism>
<evidence type="ECO:0000313" key="4">
    <source>
        <dbReference type="EMBL" id="MBO8467521.1"/>
    </source>
</evidence>